<evidence type="ECO:0000256" key="1">
    <source>
        <dbReference type="ARBA" id="ARBA00022553"/>
    </source>
</evidence>
<evidence type="ECO:0000259" key="3">
    <source>
        <dbReference type="PROSITE" id="PS50110"/>
    </source>
</evidence>
<dbReference type="Pfam" id="PF00072">
    <property type="entry name" value="Response_reg"/>
    <property type="match status" value="1"/>
</dbReference>
<dbReference type="GO" id="GO:0000160">
    <property type="term" value="P:phosphorelay signal transduction system"/>
    <property type="evidence" value="ECO:0007669"/>
    <property type="project" value="InterPro"/>
</dbReference>
<dbReference type="STRING" id="1796497.GCE9029_00023"/>
<dbReference type="SUPFAM" id="SSF52172">
    <property type="entry name" value="CheY-like"/>
    <property type="match status" value="1"/>
</dbReference>
<dbReference type="AlphaFoldDB" id="A0A128ERC2"/>
<dbReference type="RefSeq" id="WP_062660519.1">
    <property type="nucleotide sequence ID" value="NZ_FIZX01000001.1"/>
</dbReference>
<keyword evidence="5" id="KW-1185">Reference proteome</keyword>
<keyword evidence="1 2" id="KW-0597">Phosphoprotein</keyword>
<evidence type="ECO:0000313" key="4">
    <source>
        <dbReference type="EMBL" id="CZF77119.1"/>
    </source>
</evidence>
<organism evidence="4 5">
    <name type="scientific">Grimontia celer</name>
    <dbReference type="NCBI Taxonomy" id="1796497"/>
    <lineage>
        <taxon>Bacteria</taxon>
        <taxon>Pseudomonadati</taxon>
        <taxon>Pseudomonadota</taxon>
        <taxon>Gammaproteobacteria</taxon>
        <taxon>Vibrionales</taxon>
        <taxon>Vibrionaceae</taxon>
        <taxon>Grimontia</taxon>
    </lineage>
</organism>
<protein>
    <submittedName>
        <fullName evidence="4">Transcriptional regulatory protein CseB</fullName>
    </submittedName>
</protein>
<dbReference type="InterPro" id="IPR011006">
    <property type="entry name" value="CheY-like_superfamily"/>
</dbReference>
<dbReference type="PANTHER" id="PTHR44591:SF3">
    <property type="entry name" value="RESPONSE REGULATORY DOMAIN-CONTAINING PROTEIN"/>
    <property type="match status" value="1"/>
</dbReference>
<name>A0A128ERC2_9GAMM</name>
<sequence length="127" mass="14216">MDKPITVLYVEDDEDIRDVAELALEGDDFVLLTCECGDVALEKAALSSPDLLLLDVMMPDMDGPTTLRHLREMPHLERTPAIFMTAKVQPSEIKSYHECGAIGVISKPFDPMLLADEIKKIMERRSV</sequence>
<dbReference type="Gene3D" id="3.40.50.2300">
    <property type="match status" value="1"/>
</dbReference>
<gene>
    <name evidence="4" type="primary">cseB</name>
    <name evidence="4" type="ORF">GCE9029_00023</name>
</gene>
<feature type="modified residue" description="4-aspartylphosphate" evidence="2">
    <location>
        <position position="55"/>
    </location>
</feature>
<feature type="domain" description="Response regulatory" evidence="3">
    <location>
        <begin position="6"/>
        <end position="122"/>
    </location>
</feature>
<dbReference type="OrthoDB" id="9800897at2"/>
<dbReference type="PANTHER" id="PTHR44591">
    <property type="entry name" value="STRESS RESPONSE REGULATOR PROTEIN 1"/>
    <property type="match status" value="1"/>
</dbReference>
<accession>A0A128ERC2</accession>
<dbReference type="PROSITE" id="PS50110">
    <property type="entry name" value="RESPONSE_REGULATORY"/>
    <property type="match status" value="1"/>
</dbReference>
<dbReference type="SMART" id="SM00448">
    <property type="entry name" value="REC"/>
    <property type="match status" value="1"/>
</dbReference>
<dbReference type="Proteomes" id="UP000071641">
    <property type="component" value="Unassembled WGS sequence"/>
</dbReference>
<dbReference type="InterPro" id="IPR050595">
    <property type="entry name" value="Bact_response_regulator"/>
</dbReference>
<reference evidence="5" key="1">
    <citation type="submission" date="2016-02" db="EMBL/GenBank/DDBJ databases">
        <authorList>
            <person name="Rodrigo-Torres Lidia"/>
            <person name="Arahal R.David."/>
        </authorList>
    </citation>
    <scope>NUCLEOTIDE SEQUENCE [LARGE SCALE GENOMIC DNA]</scope>
    <source>
        <strain evidence="5">CECT 9029</strain>
    </source>
</reference>
<dbReference type="EMBL" id="FIZX01000001">
    <property type="protein sequence ID" value="CZF77119.1"/>
    <property type="molecule type" value="Genomic_DNA"/>
</dbReference>
<evidence type="ECO:0000256" key="2">
    <source>
        <dbReference type="PROSITE-ProRule" id="PRU00169"/>
    </source>
</evidence>
<dbReference type="InterPro" id="IPR001789">
    <property type="entry name" value="Sig_transdc_resp-reg_receiver"/>
</dbReference>
<proteinExistence type="predicted"/>
<evidence type="ECO:0000313" key="5">
    <source>
        <dbReference type="Proteomes" id="UP000071641"/>
    </source>
</evidence>